<comment type="caution">
    <text evidence="1">The sequence shown here is derived from an EMBL/GenBank/DDBJ whole genome shotgun (WGS) entry which is preliminary data.</text>
</comment>
<accession>A0AAN8YG35</accession>
<sequence>MRNEEEEDFEKEHVFKHSTLPNSALEELSFFQQAFVDIGTRKSEAQGGCILTTISYEAPEPLELESAKKLDEVEGGPGCGSGNF</sequence>
<gene>
    <name evidence="1" type="ORF">RDI58_010536</name>
</gene>
<reference evidence="1 2" key="1">
    <citation type="submission" date="2024-02" db="EMBL/GenBank/DDBJ databases">
        <title>de novo genome assembly of Solanum bulbocastanum strain 11H21.</title>
        <authorList>
            <person name="Hosaka A.J."/>
        </authorList>
    </citation>
    <scope>NUCLEOTIDE SEQUENCE [LARGE SCALE GENOMIC DNA]</scope>
    <source>
        <tissue evidence="1">Young leaves</tissue>
    </source>
</reference>
<organism evidence="1 2">
    <name type="scientific">Solanum bulbocastanum</name>
    <name type="common">Wild potato</name>
    <dbReference type="NCBI Taxonomy" id="147425"/>
    <lineage>
        <taxon>Eukaryota</taxon>
        <taxon>Viridiplantae</taxon>
        <taxon>Streptophyta</taxon>
        <taxon>Embryophyta</taxon>
        <taxon>Tracheophyta</taxon>
        <taxon>Spermatophyta</taxon>
        <taxon>Magnoliopsida</taxon>
        <taxon>eudicotyledons</taxon>
        <taxon>Gunneridae</taxon>
        <taxon>Pentapetalae</taxon>
        <taxon>asterids</taxon>
        <taxon>lamiids</taxon>
        <taxon>Solanales</taxon>
        <taxon>Solanaceae</taxon>
        <taxon>Solanoideae</taxon>
        <taxon>Solaneae</taxon>
        <taxon>Solanum</taxon>
    </lineage>
</organism>
<dbReference type="EMBL" id="JBANQN010000004">
    <property type="protein sequence ID" value="KAK6791455.1"/>
    <property type="molecule type" value="Genomic_DNA"/>
</dbReference>
<proteinExistence type="predicted"/>
<dbReference type="AlphaFoldDB" id="A0AAN8YG35"/>
<evidence type="ECO:0000313" key="1">
    <source>
        <dbReference type="EMBL" id="KAK6791455.1"/>
    </source>
</evidence>
<keyword evidence="2" id="KW-1185">Reference proteome</keyword>
<name>A0AAN8YG35_SOLBU</name>
<protein>
    <submittedName>
        <fullName evidence="1">Uncharacterized protein</fullName>
    </submittedName>
</protein>
<dbReference type="Proteomes" id="UP001371456">
    <property type="component" value="Unassembled WGS sequence"/>
</dbReference>
<evidence type="ECO:0000313" key="2">
    <source>
        <dbReference type="Proteomes" id="UP001371456"/>
    </source>
</evidence>